<keyword evidence="1" id="KW-0472">Membrane</keyword>
<sequence>MTAQDTPAAVVGGGDRTTRPVWPQRLVWGGFGGLVVLGSVLLGLGSPQQPGPGFWPFAAGAIILVAAFAIRPPVGDQPPEEAFSHNPRRLLTALVSMAVFTALFTVVGLVLPVFALQLLWLRVLAGMRWWTALLLSVAVTAFLTAGLVYGLNIPLPPDPIIALLKGTS</sequence>
<evidence type="ECO:0000313" key="3">
    <source>
        <dbReference type="EMBL" id="MBB5491838.1"/>
    </source>
</evidence>
<name>A0A840WNZ0_9ACTN</name>
<dbReference type="Proteomes" id="UP000579647">
    <property type="component" value="Unassembled WGS sequence"/>
</dbReference>
<dbReference type="InterPro" id="IPR009936">
    <property type="entry name" value="DUF1468"/>
</dbReference>
<feature type="transmembrane region" description="Helical" evidence="1">
    <location>
        <begin position="132"/>
        <end position="151"/>
    </location>
</feature>
<comment type="caution">
    <text evidence="3">The sequence shown here is derived from an EMBL/GenBank/DDBJ whole genome shotgun (WGS) entry which is preliminary data.</text>
</comment>
<organism evidence="3 4">
    <name type="scientific">Nocardiopsis metallicus</name>
    <dbReference type="NCBI Taxonomy" id="179819"/>
    <lineage>
        <taxon>Bacteria</taxon>
        <taxon>Bacillati</taxon>
        <taxon>Actinomycetota</taxon>
        <taxon>Actinomycetes</taxon>
        <taxon>Streptosporangiales</taxon>
        <taxon>Nocardiopsidaceae</taxon>
        <taxon>Nocardiopsis</taxon>
    </lineage>
</organism>
<keyword evidence="1" id="KW-1133">Transmembrane helix</keyword>
<evidence type="ECO:0000256" key="1">
    <source>
        <dbReference type="SAM" id="Phobius"/>
    </source>
</evidence>
<proteinExistence type="predicted"/>
<protein>
    <recommendedName>
        <fullName evidence="2">DUF1468 domain-containing protein</fullName>
    </recommendedName>
</protein>
<dbReference type="AlphaFoldDB" id="A0A840WNZ0"/>
<feature type="domain" description="DUF1468" evidence="2">
    <location>
        <begin position="35"/>
        <end position="156"/>
    </location>
</feature>
<keyword evidence="1" id="KW-0812">Transmembrane</keyword>
<feature type="transmembrane region" description="Helical" evidence="1">
    <location>
        <begin position="26"/>
        <end position="46"/>
    </location>
</feature>
<accession>A0A840WNZ0</accession>
<keyword evidence="4" id="KW-1185">Reference proteome</keyword>
<feature type="transmembrane region" description="Helical" evidence="1">
    <location>
        <begin position="90"/>
        <end position="120"/>
    </location>
</feature>
<dbReference type="Pfam" id="PF07331">
    <property type="entry name" value="TctB"/>
    <property type="match status" value="1"/>
</dbReference>
<dbReference type="RefSeq" id="WP_246420311.1">
    <property type="nucleotide sequence ID" value="NZ_BAAAKM010000021.1"/>
</dbReference>
<evidence type="ECO:0000313" key="4">
    <source>
        <dbReference type="Proteomes" id="UP000579647"/>
    </source>
</evidence>
<gene>
    <name evidence="3" type="ORF">HNR07_002975</name>
</gene>
<reference evidence="3 4" key="1">
    <citation type="submission" date="2020-08" db="EMBL/GenBank/DDBJ databases">
        <title>Sequencing the genomes of 1000 actinobacteria strains.</title>
        <authorList>
            <person name="Klenk H.-P."/>
        </authorList>
    </citation>
    <scope>NUCLEOTIDE SEQUENCE [LARGE SCALE GENOMIC DNA]</scope>
    <source>
        <strain evidence="3 4">DSM 44598</strain>
    </source>
</reference>
<evidence type="ECO:0000259" key="2">
    <source>
        <dbReference type="Pfam" id="PF07331"/>
    </source>
</evidence>
<feature type="transmembrane region" description="Helical" evidence="1">
    <location>
        <begin position="53"/>
        <end position="70"/>
    </location>
</feature>
<dbReference type="EMBL" id="JACHDO010000001">
    <property type="protein sequence ID" value="MBB5491838.1"/>
    <property type="molecule type" value="Genomic_DNA"/>
</dbReference>